<dbReference type="Proteomes" id="UP000586918">
    <property type="component" value="Unassembled WGS sequence"/>
</dbReference>
<dbReference type="GO" id="GO:0005975">
    <property type="term" value="P:carbohydrate metabolic process"/>
    <property type="evidence" value="ECO:0007669"/>
    <property type="project" value="UniProtKB-ARBA"/>
</dbReference>
<organism evidence="1 2">
    <name type="scientific">Pseudonocardia bannensis</name>
    <dbReference type="NCBI Taxonomy" id="630973"/>
    <lineage>
        <taxon>Bacteria</taxon>
        <taxon>Bacillati</taxon>
        <taxon>Actinomycetota</taxon>
        <taxon>Actinomycetes</taxon>
        <taxon>Pseudonocardiales</taxon>
        <taxon>Pseudonocardiaceae</taxon>
        <taxon>Pseudonocardia</taxon>
    </lineage>
</organism>
<dbReference type="Gene3D" id="2.60.40.10">
    <property type="entry name" value="Immunoglobulins"/>
    <property type="match status" value="1"/>
</dbReference>
<evidence type="ECO:0008006" key="3">
    <source>
        <dbReference type="Google" id="ProtNLM"/>
    </source>
</evidence>
<dbReference type="InterPro" id="IPR036116">
    <property type="entry name" value="FN3_sf"/>
</dbReference>
<dbReference type="SUPFAM" id="SSF49265">
    <property type="entry name" value="Fibronectin type III"/>
    <property type="match status" value="1"/>
</dbReference>
<sequence>MIFWLRRGALVTAIVLALGTGTAGVAWAGFTGRATAAATASSATLLPATGVSGTCEAALLTKSLHVTWTASASSFEDGYSVAFVGSDGATATVTTTQTSASGPSNLVLLTNTTYTVTVTTTAKKWTAAAASVIVRC</sequence>
<dbReference type="EMBL" id="JAAXKZ010000123">
    <property type="protein sequence ID" value="NMH94651.1"/>
    <property type="molecule type" value="Genomic_DNA"/>
</dbReference>
<proteinExistence type="predicted"/>
<accession>A0A848DQI3</accession>
<evidence type="ECO:0000313" key="1">
    <source>
        <dbReference type="EMBL" id="NMH94651.1"/>
    </source>
</evidence>
<gene>
    <name evidence="1" type="ORF">HF519_24375</name>
</gene>
<dbReference type="InterPro" id="IPR013783">
    <property type="entry name" value="Ig-like_fold"/>
</dbReference>
<evidence type="ECO:0000313" key="2">
    <source>
        <dbReference type="Proteomes" id="UP000586918"/>
    </source>
</evidence>
<comment type="caution">
    <text evidence="1">The sequence shown here is derived from an EMBL/GenBank/DDBJ whole genome shotgun (WGS) entry which is preliminary data.</text>
</comment>
<protein>
    <recommendedName>
        <fullName evidence="3">Fibronectin type-III domain-containing protein</fullName>
    </recommendedName>
</protein>
<reference evidence="1 2" key="1">
    <citation type="submission" date="2020-04" db="EMBL/GenBank/DDBJ databases">
        <authorList>
            <person name="Klaysubun C."/>
            <person name="Duangmal K."/>
            <person name="Lipun K."/>
        </authorList>
    </citation>
    <scope>NUCLEOTIDE SEQUENCE [LARGE SCALE GENOMIC DNA]</scope>
    <source>
        <strain evidence="1 2">DSM 45300</strain>
    </source>
</reference>
<keyword evidence="2" id="KW-1185">Reference proteome</keyword>
<name>A0A848DQI3_9PSEU</name>
<dbReference type="RefSeq" id="WP_169415329.1">
    <property type="nucleotide sequence ID" value="NZ_JAAXKZ010000123.1"/>
</dbReference>
<dbReference type="AlphaFoldDB" id="A0A848DQI3"/>